<dbReference type="NCBIfam" id="TIGR03723">
    <property type="entry name" value="T6A_TsaD_YgjD"/>
    <property type="match status" value="1"/>
</dbReference>
<keyword evidence="7" id="KW-0496">Mitochondrion</keyword>
<feature type="domain" description="Gcp-like" evidence="9">
    <location>
        <begin position="60"/>
        <end position="367"/>
    </location>
</feature>
<dbReference type="HAMAP" id="MF_01445">
    <property type="entry name" value="TsaD"/>
    <property type="match status" value="1"/>
</dbReference>
<sequence>MLSRINSLSFFLLFPVLKRPTCVSATFFPSRNHSKFKILGIETSCDDTAAAVVDSDGTIHGEAHYSQQETHMDLGGINPTVAKELHKAHIKSVVNKALANANCTVHDLHAIAVTMKPGLALSLWVGMTYGKHLSATYNKPFIPIHHMEAHALTPRLVYKDLEFPFLVLLVSGGHCLISYAKSSTEFYTLGSQLDDAPGEALDKVARNLKLRNLEPFRNMSGGEAIEHAARAGNPYAFEIRSPVLSTKRNCDFSFSGIKNAAFRKIKEAEEKHKVKASGVVPNYADISASFQYMLTQHICHRVQRALEFLDMENLIPDPARRKLVISGGVASNTFLFESLSKVCSHYEYSALRPSPALCTDNGVMIAWNGVELYRTNSTRIVHDPAMLHSVDIEPKVPFGEDWRQKVVDRNIRTEVFHFLQR</sequence>
<evidence type="ECO:0000256" key="2">
    <source>
        <dbReference type="ARBA" id="ARBA00022679"/>
    </source>
</evidence>
<keyword evidence="5 7" id="KW-0012">Acyltransferase</keyword>
<dbReference type="AlphaFoldDB" id="A0A8D8LMK8"/>
<accession>A0A8D8LMK8</accession>
<dbReference type="PANTHER" id="PTHR11735:SF6">
    <property type="entry name" value="TRNA N6-ADENOSINE THREONYLCARBAMOYLTRANSFERASE, MITOCHONDRIAL"/>
    <property type="match status" value="1"/>
</dbReference>
<protein>
    <recommendedName>
        <fullName evidence="1">N(6)-L-threonylcarbamoyladenine synthase</fullName>
        <ecNumber evidence="1">2.3.1.234</ecNumber>
    </recommendedName>
</protein>
<comment type="subunit">
    <text evidence="7">Homodimer.</text>
</comment>
<dbReference type="PRINTS" id="PR00789">
    <property type="entry name" value="OSIALOPTASE"/>
</dbReference>
<keyword evidence="2 7" id="KW-0808">Transferase</keyword>
<evidence type="ECO:0000256" key="1">
    <source>
        <dbReference type="ARBA" id="ARBA00012156"/>
    </source>
</evidence>
<evidence type="ECO:0000256" key="6">
    <source>
        <dbReference type="ARBA" id="ARBA00048117"/>
    </source>
</evidence>
<comment type="catalytic activity">
    <reaction evidence="6 7">
        <text>L-threonylcarbamoyladenylate + adenosine(37) in tRNA = N(6)-L-threonylcarbamoyladenosine(37) in tRNA + AMP + H(+)</text>
        <dbReference type="Rhea" id="RHEA:37059"/>
        <dbReference type="Rhea" id="RHEA-COMP:10162"/>
        <dbReference type="Rhea" id="RHEA-COMP:10163"/>
        <dbReference type="ChEBI" id="CHEBI:15378"/>
        <dbReference type="ChEBI" id="CHEBI:73682"/>
        <dbReference type="ChEBI" id="CHEBI:74411"/>
        <dbReference type="ChEBI" id="CHEBI:74418"/>
        <dbReference type="ChEBI" id="CHEBI:456215"/>
        <dbReference type="EC" id="2.3.1.234"/>
    </reaction>
</comment>
<keyword evidence="8" id="KW-0732">Signal</keyword>
<dbReference type="Pfam" id="PF00814">
    <property type="entry name" value="TsaD"/>
    <property type="match status" value="1"/>
</dbReference>
<dbReference type="PANTHER" id="PTHR11735">
    <property type="entry name" value="TRNA N6-ADENOSINE THREONYLCARBAMOYLTRANSFERASE"/>
    <property type="match status" value="1"/>
</dbReference>
<name>A0A8D8LMK8_9HEMI</name>
<evidence type="ECO:0000256" key="7">
    <source>
        <dbReference type="HAMAP-Rule" id="MF_03179"/>
    </source>
</evidence>
<comment type="function">
    <text evidence="7">Required for the formation of a threonylcarbamoyl group on adenosine at position 37 (t(6)A37) in mitochondrial tRNAs that read codons beginning with adenine. Probably involved in the transfer of the threonylcarbamoyl moiety of threonylcarbamoyl-AMP (TC-AMP) to the N6 group of A37. Involved in mitochondrial genome maintenance.</text>
</comment>
<dbReference type="GO" id="GO:0005739">
    <property type="term" value="C:mitochondrion"/>
    <property type="evidence" value="ECO:0007669"/>
    <property type="project" value="UniProtKB-SubCell"/>
</dbReference>
<organism evidence="10">
    <name type="scientific">Cacopsylla melanoneura</name>
    <dbReference type="NCBI Taxonomy" id="428564"/>
    <lineage>
        <taxon>Eukaryota</taxon>
        <taxon>Metazoa</taxon>
        <taxon>Ecdysozoa</taxon>
        <taxon>Arthropoda</taxon>
        <taxon>Hexapoda</taxon>
        <taxon>Insecta</taxon>
        <taxon>Pterygota</taxon>
        <taxon>Neoptera</taxon>
        <taxon>Paraneoptera</taxon>
        <taxon>Hemiptera</taxon>
        <taxon>Sternorrhyncha</taxon>
        <taxon>Psylloidea</taxon>
        <taxon>Psyllidae</taxon>
        <taxon>Psyllinae</taxon>
        <taxon>Cacopsylla</taxon>
    </lineage>
</organism>
<evidence type="ECO:0000256" key="8">
    <source>
        <dbReference type="SAM" id="SignalP"/>
    </source>
</evidence>
<feature type="chain" id="PRO_5033997810" description="N(6)-L-threonylcarbamoyladenine synthase" evidence="8">
    <location>
        <begin position="26"/>
        <end position="421"/>
    </location>
</feature>
<dbReference type="CDD" id="cd24134">
    <property type="entry name" value="ASKHA_NBD_OSGEPL1_QRI7_euk"/>
    <property type="match status" value="1"/>
</dbReference>
<dbReference type="InterPro" id="IPR017861">
    <property type="entry name" value="KAE1/TsaD"/>
</dbReference>
<proteinExistence type="inferred from homology"/>
<dbReference type="SUPFAM" id="SSF53067">
    <property type="entry name" value="Actin-like ATPase domain"/>
    <property type="match status" value="1"/>
</dbReference>
<keyword evidence="4 7" id="KW-0479">Metal-binding</keyword>
<dbReference type="Gene3D" id="3.30.420.40">
    <property type="match status" value="2"/>
</dbReference>
<dbReference type="InterPro" id="IPR043129">
    <property type="entry name" value="ATPase_NBD"/>
</dbReference>
<evidence type="ECO:0000256" key="3">
    <source>
        <dbReference type="ARBA" id="ARBA00022694"/>
    </source>
</evidence>
<dbReference type="InterPro" id="IPR000905">
    <property type="entry name" value="Gcp-like_dom"/>
</dbReference>
<dbReference type="GO" id="GO:0046872">
    <property type="term" value="F:metal ion binding"/>
    <property type="evidence" value="ECO:0007669"/>
    <property type="project" value="UniProtKB-KW"/>
</dbReference>
<dbReference type="NCBIfam" id="TIGR00329">
    <property type="entry name" value="gcp_kae1"/>
    <property type="match status" value="1"/>
</dbReference>
<evidence type="ECO:0000256" key="5">
    <source>
        <dbReference type="ARBA" id="ARBA00023315"/>
    </source>
</evidence>
<dbReference type="InterPro" id="IPR022450">
    <property type="entry name" value="TsaD"/>
</dbReference>
<comment type="cofactor">
    <cofactor evidence="7">
        <name>a divalent metal cation</name>
        <dbReference type="ChEBI" id="CHEBI:60240"/>
    </cofactor>
    <text evidence="7">Binds 1 divalent metal cation per subunit.</text>
</comment>
<keyword evidence="3 7" id="KW-0819">tRNA processing</keyword>
<dbReference type="GO" id="GO:0061711">
    <property type="term" value="F:tRNA N(6)-L-threonylcarbamoyladenine synthase activity"/>
    <property type="evidence" value="ECO:0007669"/>
    <property type="project" value="UniProtKB-EC"/>
</dbReference>
<evidence type="ECO:0000256" key="4">
    <source>
        <dbReference type="ARBA" id="ARBA00022723"/>
    </source>
</evidence>
<dbReference type="EMBL" id="HBUF01023064">
    <property type="protein sequence ID" value="CAG6611846.1"/>
    <property type="molecule type" value="Transcribed_RNA"/>
</dbReference>
<feature type="signal peptide" evidence="8">
    <location>
        <begin position="1"/>
        <end position="25"/>
    </location>
</feature>
<dbReference type="GO" id="GO:0002949">
    <property type="term" value="P:tRNA threonylcarbamoyladenosine modification"/>
    <property type="evidence" value="ECO:0007669"/>
    <property type="project" value="UniProtKB-UniRule"/>
</dbReference>
<comment type="subcellular location">
    <subcellularLocation>
        <location evidence="7">Mitochondrion</location>
    </subcellularLocation>
</comment>
<evidence type="ECO:0000259" key="9">
    <source>
        <dbReference type="Pfam" id="PF00814"/>
    </source>
</evidence>
<reference evidence="10" key="1">
    <citation type="submission" date="2021-05" db="EMBL/GenBank/DDBJ databases">
        <authorList>
            <person name="Alioto T."/>
            <person name="Alioto T."/>
            <person name="Gomez Garrido J."/>
        </authorList>
    </citation>
    <scope>NUCLEOTIDE SEQUENCE</scope>
</reference>
<dbReference type="EC" id="2.3.1.234" evidence="1"/>
<dbReference type="FunFam" id="3.30.420.40:FF:000012">
    <property type="entry name" value="tRNA N6-adenosine threonylcarbamoyltransferase"/>
    <property type="match status" value="1"/>
</dbReference>
<evidence type="ECO:0000313" key="10">
    <source>
        <dbReference type="EMBL" id="CAG6611846.1"/>
    </source>
</evidence>
<comment type="similarity">
    <text evidence="7">Belongs to the KAE1 / TsaD family.</text>
</comment>